<comment type="caution">
    <text evidence="1">The sequence shown here is derived from an EMBL/GenBank/DDBJ whole genome shotgun (WGS) entry which is preliminary data.</text>
</comment>
<evidence type="ECO:0000313" key="2">
    <source>
        <dbReference type="Proteomes" id="UP000499080"/>
    </source>
</evidence>
<proteinExistence type="predicted"/>
<dbReference type="AlphaFoldDB" id="A0A4Y2NAX1"/>
<reference evidence="1 2" key="1">
    <citation type="journal article" date="2019" name="Sci. Rep.">
        <title>Orb-weaving spider Araneus ventricosus genome elucidates the spidroin gene catalogue.</title>
        <authorList>
            <person name="Kono N."/>
            <person name="Nakamura H."/>
            <person name="Ohtoshi R."/>
            <person name="Moran D.A.P."/>
            <person name="Shinohara A."/>
            <person name="Yoshida Y."/>
            <person name="Fujiwara M."/>
            <person name="Mori M."/>
            <person name="Tomita M."/>
            <person name="Arakawa K."/>
        </authorList>
    </citation>
    <scope>NUCLEOTIDE SEQUENCE [LARGE SCALE GENOMIC DNA]</scope>
</reference>
<accession>A0A4Y2NAX1</accession>
<keyword evidence="2" id="KW-1185">Reference proteome</keyword>
<sequence length="108" mass="12032">MMDLWLHHLGEGLAPPWDWRICGRGLEDEVGGDFVGAIFESGHSGLESIANVCCLLKRRSPLRTSAAFRSAPKHEWVDMARNLIRASANSMGRGWDFYSDVGRLISCL</sequence>
<dbReference type="Proteomes" id="UP000499080">
    <property type="component" value="Unassembled WGS sequence"/>
</dbReference>
<evidence type="ECO:0000313" key="1">
    <source>
        <dbReference type="EMBL" id="GBN36578.1"/>
    </source>
</evidence>
<name>A0A4Y2NAX1_ARAVE</name>
<organism evidence="1 2">
    <name type="scientific">Araneus ventricosus</name>
    <name type="common">Orbweaver spider</name>
    <name type="synonym">Epeira ventricosa</name>
    <dbReference type="NCBI Taxonomy" id="182803"/>
    <lineage>
        <taxon>Eukaryota</taxon>
        <taxon>Metazoa</taxon>
        <taxon>Ecdysozoa</taxon>
        <taxon>Arthropoda</taxon>
        <taxon>Chelicerata</taxon>
        <taxon>Arachnida</taxon>
        <taxon>Araneae</taxon>
        <taxon>Araneomorphae</taxon>
        <taxon>Entelegynae</taxon>
        <taxon>Araneoidea</taxon>
        <taxon>Araneidae</taxon>
        <taxon>Araneus</taxon>
    </lineage>
</organism>
<dbReference type="EMBL" id="BGPR01008864">
    <property type="protein sequence ID" value="GBN36578.1"/>
    <property type="molecule type" value="Genomic_DNA"/>
</dbReference>
<gene>
    <name evidence="1" type="ORF">AVEN_267152_1</name>
</gene>
<protein>
    <submittedName>
        <fullName evidence="1">Uncharacterized protein</fullName>
    </submittedName>
</protein>